<gene>
    <name evidence="2" type="ORF">L249_2039</name>
</gene>
<name>A0A367LNU9_9HYPO</name>
<evidence type="ECO:0000313" key="3">
    <source>
        <dbReference type="Proteomes" id="UP000253664"/>
    </source>
</evidence>
<keyword evidence="3" id="KW-1185">Reference proteome</keyword>
<sequence length="143" mass="15862">MNTLTGLFTGLVLRPSAPANNKQEDAEDLIDLLVATLPAFTALANHDWGVVDAPADCIDPGRSKLFDAIHENWCLCPEKPAPHEDRKTRMNLTKHKRSNYLTWQDVNADVDEKGVHIKDENDCDQSDKGPLQHCSRSPAGYSP</sequence>
<evidence type="ECO:0000313" key="2">
    <source>
        <dbReference type="EMBL" id="RCI15922.1"/>
    </source>
</evidence>
<protein>
    <submittedName>
        <fullName evidence="2">Uncharacterized protein</fullName>
    </submittedName>
</protein>
<proteinExistence type="predicted"/>
<accession>A0A367LNU9</accession>
<dbReference type="Proteomes" id="UP000253664">
    <property type="component" value="Unassembled WGS sequence"/>
</dbReference>
<reference evidence="2 3" key="1">
    <citation type="journal article" date="2015" name="BMC Genomics">
        <title>Insights from the genome of Ophiocordyceps polyrhachis-furcata to pathogenicity and host specificity in insect fungi.</title>
        <authorList>
            <person name="Wichadakul D."/>
            <person name="Kobmoo N."/>
            <person name="Ingsriswang S."/>
            <person name="Tangphatsornruang S."/>
            <person name="Chantasingh D."/>
            <person name="Luangsa-ard J.J."/>
            <person name="Eurwilaichitr L."/>
        </authorList>
    </citation>
    <scope>NUCLEOTIDE SEQUENCE [LARGE SCALE GENOMIC DNA]</scope>
    <source>
        <strain evidence="2 3">BCC 54312</strain>
    </source>
</reference>
<feature type="region of interest" description="Disordered" evidence="1">
    <location>
        <begin position="119"/>
        <end position="143"/>
    </location>
</feature>
<organism evidence="2 3">
    <name type="scientific">Ophiocordyceps polyrhachis-furcata BCC 54312</name>
    <dbReference type="NCBI Taxonomy" id="1330021"/>
    <lineage>
        <taxon>Eukaryota</taxon>
        <taxon>Fungi</taxon>
        <taxon>Dikarya</taxon>
        <taxon>Ascomycota</taxon>
        <taxon>Pezizomycotina</taxon>
        <taxon>Sordariomycetes</taxon>
        <taxon>Hypocreomycetidae</taxon>
        <taxon>Hypocreales</taxon>
        <taxon>Ophiocordycipitaceae</taxon>
        <taxon>Ophiocordyceps</taxon>
    </lineage>
</organism>
<dbReference type="EMBL" id="LKCN02000001">
    <property type="protein sequence ID" value="RCI15922.1"/>
    <property type="molecule type" value="Genomic_DNA"/>
</dbReference>
<comment type="caution">
    <text evidence="2">The sequence shown here is derived from an EMBL/GenBank/DDBJ whole genome shotgun (WGS) entry which is preliminary data.</text>
</comment>
<dbReference type="AlphaFoldDB" id="A0A367LNU9"/>
<evidence type="ECO:0000256" key="1">
    <source>
        <dbReference type="SAM" id="MobiDB-lite"/>
    </source>
</evidence>